<dbReference type="EMBL" id="GGFM01008718">
    <property type="protein sequence ID" value="MBW29469.1"/>
    <property type="molecule type" value="Transcribed_RNA"/>
</dbReference>
<sequence length="79" mass="8838">MVVPGWWWSRLLWSSVLHSDPPVRRKGATHSDPLPASSCYRTIVRLSLLLGTAAVRSFRSVVSSSRTRNSASVRNFSHC</sequence>
<reference evidence="1" key="1">
    <citation type="submission" date="2018-01" db="EMBL/GenBank/DDBJ databases">
        <title>An insight into the sialome of Amazonian anophelines.</title>
        <authorList>
            <person name="Ribeiro J.M."/>
            <person name="Scarpassa V."/>
            <person name="Calvo E."/>
        </authorList>
    </citation>
    <scope>NUCLEOTIDE SEQUENCE</scope>
    <source>
        <tissue evidence="1">Salivary glands</tissue>
    </source>
</reference>
<protein>
    <submittedName>
        <fullName evidence="1">Uncharacterized protein</fullName>
    </submittedName>
</protein>
<accession>A0A2M3ZLS8</accession>
<organism evidence="1">
    <name type="scientific">Anopheles braziliensis</name>
    <dbReference type="NCBI Taxonomy" id="58242"/>
    <lineage>
        <taxon>Eukaryota</taxon>
        <taxon>Metazoa</taxon>
        <taxon>Ecdysozoa</taxon>
        <taxon>Arthropoda</taxon>
        <taxon>Hexapoda</taxon>
        <taxon>Insecta</taxon>
        <taxon>Pterygota</taxon>
        <taxon>Neoptera</taxon>
        <taxon>Endopterygota</taxon>
        <taxon>Diptera</taxon>
        <taxon>Nematocera</taxon>
        <taxon>Culicoidea</taxon>
        <taxon>Culicidae</taxon>
        <taxon>Anophelinae</taxon>
        <taxon>Anopheles</taxon>
    </lineage>
</organism>
<dbReference type="AlphaFoldDB" id="A0A2M3ZLS8"/>
<evidence type="ECO:0000313" key="1">
    <source>
        <dbReference type="EMBL" id="MBW29469.1"/>
    </source>
</evidence>
<proteinExistence type="predicted"/>
<name>A0A2M3ZLS8_9DIPT</name>